<reference evidence="7" key="2">
    <citation type="submission" date="2019-07" db="EMBL/GenBank/DDBJ databases">
        <authorList>
            <person name="Seetharam A."/>
            <person name="Woodhouse M."/>
            <person name="Cannon E."/>
        </authorList>
    </citation>
    <scope>NUCLEOTIDE SEQUENCE [LARGE SCALE GENOMIC DNA]</scope>
    <source>
        <strain evidence="7">cv. B73</strain>
    </source>
</reference>
<reference evidence="8" key="1">
    <citation type="submission" date="2015-12" db="EMBL/GenBank/DDBJ databases">
        <title>Update maize B73 reference genome by single molecule sequencing technologies.</title>
        <authorList>
            <consortium name="Maize Genome Sequencing Project"/>
            <person name="Ware D."/>
        </authorList>
    </citation>
    <scope>NUCLEOTIDE SEQUENCE [LARGE SCALE GENOMIC DNA]</scope>
    <source>
        <strain evidence="8">cv. B73</strain>
    </source>
</reference>
<dbReference type="EnsemblPlants" id="Zm00001eb108140_T001">
    <property type="protein sequence ID" value="Zm00001eb108140_P001"/>
    <property type="gene ID" value="Zm00001eb108140"/>
</dbReference>
<dbReference type="Proteomes" id="UP000007305">
    <property type="component" value="Chromosome 2"/>
</dbReference>
<dbReference type="InParanoid" id="A0A804MSE7"/>
<keyword evidence="3" id="KW-0808">Transferase</keyword>
<reference evidence="7" key="3">
    <citation type="submission" date="2021-05" db="UniProtKB">
        <authorList>
            <consortium name="EnsemblPlants"/>
        </authorList>
    </citation>
    <scope>IDENTIFICATION</scope>
    <source>
        <strain evidence="7">cv. B73</strain>
    </source>
</reference>
<sequence>MKKSKVTNAETVILIDAKNLTAHLLEISSNQVKSGSMDAGGKKSTCRWRGSEKCGRTRFKMHYHGWRSIYCISKRLAFKGSAPLNISGREAVYERKMKIQQDYIVQDLGGADHVTDLDHNHVAESQTTILNLNGTYFGGYDDIRLRSQTTSNLSSATTWFPSLPKLQERRSKKKQAYRLMF</sequence>
<dbReference type="GO" id="GO:0016760">
    <property type="term" value="F:cellulose synthase (UDP-forming) activity"/>
    <property type="evidence" value="ECO:0007669"/>
    <property type="project" value="InterPro"/>
</dbReference>
<dbReference type="GO" id="GO:0016020">
    <property type="term" value="C:membrane"/>
    <property type="evidence" value="ECO:0007669"/>
    <property type="project" value="InterPro"/>
</dbReference>
<name>A0A804MSE7_MAIZE</name>
<evidence type="ECO:0000256" key="1">
    <source>
        <dbReference type="ARBA" id="ARBA00004308"/>
    </source>
</evidence>
<evidence type="ECO:0000256" key="2">
    <source>
        <dbReference type="ARBA" id="ARBA00022676"/>
    </source>
</evidence>
<dbReference type="InterPro" id="IPR005150">
    <property type="entry name" value="Cellulose_synth"/>
</dbReference>
<dbReference type="Gramene" id="Zm00001eb108140_T001">
    <property type="protein sequence ID" value="Zm00001eb108140_P001"/>
    <property type="gene ID" value="Zm00001eb108140"/>
</dbReference>
<evidence type="ECO:0000313" key="7">
    <source>
        <dbReference type="EnsemblPlants" id="Zm00001eb108140_P001"/>
    </source>
</evidence>
<keyword evidence="5" id="KW-1133">Transmembrane helix</keyword>
<evidence type="ECO:0000256" key="3">
    <source>
        <dbReference type="ARBA" id="ARBA00022679"/>
    </source>
</evidence>
<keyword evidence="4" id="KW-0812">Transmembrane</keyword>
<dbReference type="GO" id="GO:0030244">
    <property type="term" value="P:cellulose biosynthetic process"/>
    <property type="evidence" value="ECO:0007669"/>
    <property type="project" value="InterPro"/>
</dbReference>
<keyword evidence="8" id="KW-1185">Reference proteome</keyword>
<evidence type="ECO:0000256" key="4">
    <source>
        <dbReference type="ARBA" id="ARBA00022692"/>
    </source>
</evidence>
<keyword evidence="6" id="KW-0472">Membrane</keyword>
<accession>A0A804MSE7</accession>
<dbReference type="AlphaFoldDB" id="A0A804MSE7"/>
<dbReference type="Pfam" id="PF03552">
    <property type="entry name" value="Cellulose_synt"/>
    <property type="match status" value="1"/>
</dbReference>
<keyword evidence="2" id="KW-0328">Glycosyltransferase</keyword>
<evidence type="ECO:0000256" key="6">
    <source>
        <dbReference type="ARBA" id="ARBA00023136"/>
    </source>
</evidence>
<evidence type="ECO:0000313" key="8">
    <source>
        <dbReference type="Proteomes" id="UP000007305"/>
    </source>
</evidence>
<proteinExistence type="predicted"/>
<protein>
    <submittedName>
        <fullName evidence="7">Uncharacterized protein</fullName>
    </submittedName>
</protein>
<organism evidence="7 8">
    <name type="scientific">Zea mays</name>
    <name type="common">Maize</name>
    <dbReference type="NCBI Taxonomy" id="4577"/>
    <lineage>
        <taxon>Eukaryota</taxon>
        <taxon>Viridiplantae</taxon>
        <taxon>Streptophyta</taxon>
        <taxon>Embryophyta</taxon>
        <taxon>Tracheophyta</taxon>
        <taxon>Spermatophyta</taxon>
        <taxon>Magnoliopsida</taxon>
        <taxon>Liliopsida</taxon>
        <taxon>Poales</taxon>
        <taxon>Poaceae</taxon>
        <taxon>PACMAD clade</taxon>
        <taxon>Panicoideae</taxon>
        <taxon>Andropogonodae</taxon>
        <taxon>Andropogoneae</taxon>
        <taxon>Tripsacinae</taxon>
        <taxon>Zea</taxon>
    </lineage>
</organism>
<dbReference type="GO" id="GO:0012505">
    <property type="term" value="C:endomembrane system"/>
    <property type="evidence" value="ECO:0007669"/>
    <property type="project" value="UniProtKB-SubCell"/>
</dbReference>
<evidence type="ECO:0000256" key="5">
    <source>
        <dbReference type="ARBA" id="ARBA00022989"/>
    </source>
</evidence>
<comment type="subcellular location">
    <subcellularLocation>
        <location evidence="1">Endomembrane system</location>
    </subcellularLocation>
</comment>